<evidence type="ECO:0000259" key="11">
    <source>
        <dbReference type="Pfam" id="PF25994"/>
    </source>
</evidence>
<feature type="coiled-coil region" evidence="10">
    <location>
        <begin position="166"/>
        <end position="207"/>
    </location>
</feature>
<dbReference type="Pfam" id="PF25994">
    <property type="entry name" value="HH_AprE"/>
    <property type="match status" value="1"/>
</dbReference>
<keyword evidence="6 9" id="KW-0812">Transmembrane</keyword>
<keyword evidence="10" id="KW-0175">Coiled coil</keyword>
<dbReference type="eggNOG" id="COG0845">
    <property type="taxonomic scope" value="Bacteria"/>
</dbReference>
<organism evidence="13 14">
    <name type="scientific">Hyphomonas jannaschiana VP2</name>
    <dbReference type="NCBI Taxonomy" id="1280952"/>
    <lineage>
        <taxon>Bacteria</taxon>
        <taxon>Pseudomonadati</taxon>
        <taxon>Pseudomonadota</taxon>
        <taxon>Alphaproteobacteria</taxon>
        <taxon>Hyphomonadales</taxon>
        <taxon>Hyphomonadaceae</taxon>
        <taxon>Hyphomonas</taxon>
    </lineage>
</organism>
<proteinExistence type="inferred from homology"/>
<dbReference type="Gene3D" id="2.40.50.100">
    <property type="match status" value="1"/>
</dbReference>
<dbReference type="GO" id="GO:0015031">
    <property type="term" value="P:protein transport"/>
    <property type="evidence" value="ECO:0007669"/>
    <property type="project" value="InterPro"/>
</dbReference>
<dbReference type="STRING" id="1280952.HJA_08082"/>
<comment type="subcellular location">
    <subcellularLocation>
        <location evidence="1 9">Cell inner membrane</location>
        <topology evidence="1 9">Single-pass membrane protein</topology>
    </subcellularLocation>
</comment>
<evidence type="ECO:0000259" key="12">
    <source>
        <dbReference type="Pfam" id="PF26002"/>
    </source>
</evidence>
<dbReference type="PANTHER" id="PTHR30386:SF17">
    <property type="entry name" value="ALKALINE PROTEASE SECRETION PROTEIN APRE"/>
    <property type="match status" value="1"/>
</dbReference>
<evidence type="ECO:0000256" key="2">
    <source>
        <dbReference type="ARBA" id="ARBA00009477"/>
    </source>
</evidence>
<evidence type="ECO:0000256" key="5">
    <source>
        <dbReference type="ARBA" id="ARBA00022519"/>
    </source>
</evidence>
<dbReference type="RefSeq" id="WP_051597499.1">
    <property type="nucleotide sequence ID" value="NZ_ARYJ01000004.1"/>
</dbReference>
<evidence type="ECO:0000256" key="9">
    <source>
        <dbReference type="RuleBase" id="RU365093"/>
    </source>
</evidence>
<keyword evidence="5 9" id="KW-0997">Cell inner membrane</keyword>
<dbReference type="NCBIfam" id="TIGR01843">
    <property type="entry name" value="type_I_hlyD"/>
    <property type="match status" value="1"/>
</dbReference>
<keyword evidence="3 9" id="KW-0813">Transport</keyword>
<keyword evidence="4 9" id="KW-1003">Cell membrane</keyword>
<feature type="transmembrane region" description="Helical" evidence="9">
    <location>
        <begin position="21"/>
        <end position="43"/>
    </location>
</feature>
<evidence type="ECO:0000313" key="14">
    <source>
        <dbReference type="Proteomes" id="UP000024816"/>
    </source>
</evidence>
<comment type="similarity">
    <text evidence="2 9">Belongs to the membrane fusion protein (MFP) (TC 8.A.1) family.</text>
</comment>
<dbReference type="AlphaFoldDB" id="A0A059FF17"/>
<dbReference type="EMBL" id="ARYJ01000004">
    <property type="protein sequence ID" value="KCZ89240.1"/>
    <property type="molecule type" value="Genomic_DNA"/>
</dbReference>
<evidence type="ECO:0000256" key="6">
    <source>
        <dbReference type="ARBA" id="ARBA00022692"/>
    </source>
</evidence>
<feature type="domain" description="AprE-like long alpha-helical hairpin" evidence="11">
    <location>
        <begin position="98"/>
        <end position="287"/>
    </location>
</feature>
<dbReference type="Proteomes" id="UP000024816">
    <property type="component" value="Unassembled WGS sequence"/>
</dbReference>
<dbReference type="InterPro" id="IPR058781">
    <property type="entry name" value="HH_AprE-like"/>
</dbReference>
<dbReference type="InterPro" id="IPR050739">
    <property type="entry name" value="MFP"/>
</dbReference>
<reference evidence="13 14" key="1">
    <citation type="journal article" date="2014" name="Antonie Van Leeuwenhoek">
        <title>Hyphomonas beringensis sp. nov. and Hyphomonas chukchiensis sp. nov., isolated from surface seawater of the Bering Sea and Chukchi Sea.</title>
        <authorList>
            <person name="Li C."/>
            <person name="Lai Q."/>
            <person name="Li G."/>
            <person name="Dong C."/>
            <person name="Wang J."/>
            <person name="Liao Y."/>
            <person name="Shao Z."/>
        </authorList>
    </citation>
    <scope>NUCLEOTIDE SEQUENCE [LARGE SCALE GENOMIC DNA]</scope>
    <source>
        <strain evidence="13 14">VP2</strain>
    </source>
</reference>
<keyword evidence="8 9" id="KW-0472">Membrane</keyword>
<dbReference type="Gene3D" id="2.40.30.170">
    <property type="match status" value="1"/>
</dbReference>
<keyword evidence="14" id="KW-1185">Reference proteome</keyword>
<evidence type="ECO:0000256" key="10">
    <source>
        <dbReference type="SAM" id="Coils"/>
    </source>
</evidence>
<protein>
    <recommendedName>
        <fullName evidence="9">Membrane fusion protein (MFP) family protein</fullName>
    </recommendedName>
</protein>
<sequence length="440" mass="48339">MADQAQALPERARQTDAAHLSAVRIGWGVITLVFGGLFLWSLLAPFEGAVLTGGQVVVEGNQQAVQHLEGGIVREIYVSEADHVTAGQKLISLDPITADATVDALEARLFDLLGTEARLIAERDNKPSLALRSGFTDLADNPKMQDVLDSQQTLLTARTQTRATQLKILQQRIDQLTTRINGMNREIESKDNQIALLEDEVGRFEKLSAQGNASEVRVLALKRDLSRLQGEKDSLISDIAATEVQIGETRSEILRVEQDSREAILSELRETQTQIGELSEQRLTALDRRKRLDILAPSSGRVIGIRTHTVGGVINPSEPIMYVVPEDDRLVAKLRVNPVDIDKIAVGQTASLHFSAFDRNETPRYDGEVLKVSADALIDPNSGIAYYEVIASIPDEALASEDFPIVPGMPVDASLHTTRRTVISYLIKPLVDSVSRTFRE</sequence>
<dbReference type="PRINTS" id="PR01490">
    <property type="entry name" value="RTXTOXIND"/>
</dbReference>
<dbReference type="GO" id="GO:0005886">
    <property type="term" value="C:plasma membrane"/>
    <property type="evidence" value="ECO:0007669"/>
    <property type="project" value="UniProtKB-SubCell"/>
</dbReference>
<evidence type="ECO:0000256" key="8">
    <source>
        <dbReference type="ARBA" id="ARBA00023136"/>
    </source>
</evidence>
<evidence type="ECO:0000256" key="4">
    <source>
        <dbReference type="ARBA" id="ARBA00022475"/>
    </source>
</evidence>
<feature type="domain" description="AprE-like beta-barrel" evidence="12">
    <location>
        <begin position="330"/>
        <end position="417"/>
    </location>
</feature>
<gene>
    <name evidence="13" type="ORF">HJA_08082</name>
</gene>
<evidence type="ECO:0000256" key="3">
    <source>
        <dbReference type="ARBA" id="ARBA00022448"/>
    </source>
</evidence>
<evidence type="ECO:0000256" key="7">
    <source>
        <dbReference type="ARBA" id="ARBA00022989"/>
    </source>
</evidence>
<dbReference type="PANTHER" id="PTHR30386">
    <property type="entry name" value="MEMBRANE FUSION SUBUNIT OF EMRAB-TOLC MULTIDRUG EFFLUX PUMP"/>
    <property type="match status" value="1"/>
</dbReference>
<dbReference type="Pfam" id="PF26002">
    <property type="entry name" value="Beta-barrel_AprE"/>
    <property type="match status" value="1"/>
</dbReference>
<evidence type="ECO:0000256" key="1">
    <source>
        <dbReference type="ARBA" id="ARBA00004377"/>
    </source>
</evidence>
<dbReference type="InterPro" id="IPR058982">
    <property type="entry name" value="Beta-barrel_AprE"/>
</dbReference>
<dbReference type="PATRIC" id="fig|1280952.3.peg.1603"/>
<name>A0A059FF17_9PROT</name>
<dbReference type="InterPro" id="IPR010129">
    <property type="entry name" value="T1SS_HlyD"/>
</dbReference>
<evidence type="ECO:0000313" key="13">
    <source>
        <dbReference type="EMBL" id="KCZ89240.1"/>
    </source>
</evidence>
<keyword evidence="7 9" id="KW-1133">Transmembrane helix</keyword>
<accession>A0A059FF17</accession>
<comment type="caution">
    <text evidence="13">The sequence shown here is derived from an EMBL/GenBank/DDBJ whole genome shotgun (WGS) entry which is preliminary data.</text>
</comment>